<sequence>MHIPMALLLAALLMVPAASHAAGEEDEAWIASYMASASAPGLARSGRQARTLEFAQLSGHIGRRVRFTLDGGRERRGLVEGVRGDEVQLRTQLSGGFSLSSVSRRDIRSIQLD</sequence>
<organism evidence="2 3">
    <name type="scientific">Denitratimonas tolerans</name>
    <dbReference type="NCBI Taxonomy" id="1338420"/>
    <lineage>
        <taxon>Bacteria</taxon>
        <taxon>Pseudomonadati</taxon>
        <taxon>Pseudomonadota</taxon>
        <taxon>Gammaproteobacteria</taxon>
        <taxon>Lysobacterales</taxon>
        <taxon>Lysobacteraceae</taxon>
        <taxon>Denitratimonas</taxon>
    </lineage>
</organism>
<dbReference type="RefSeq" id="WP_337336033.1">
    <property type="nucleotide sequence ID" value="NZ_JBBDHC010000018.1"/>
</dbReference>
<feature type="signal peptide" evidence="1">
    <location>
        <begin position="1"/>
        <end position="21"/>
    </location>
</feature>
<gene>
    <name evidence="2" type="ORF">WB794_11675</name>
</gene>
<dbReference type="AlphaFoldDB" id="A0AAW9R9C8"/>
<dbReference type="Proteomes" id="UP001364472">
    <property type="component" value="Unassembled WGS sequence"/>
</dbReference>
<accession>A0AAW9R9C8</accession>
<proteinExistence type="predicted"/>
<evidence type="ECO:0000256" key="1">
    <source>
        <dbReference type="SAM" id="SignalP"/>
    </source>
</evidence>
<evidence type="ECO:0000313" key="3">
    <source>
        <dbReference type="Proteomes" id="UP001364472"/>
    </source>
</evidence>
<keyword evidence="3" id="KW-1185">Reference proteome</keyword>
<comment type="caution">
    <text evidence="2">The sequence shown here is derived from an EMBL/GenBank/DDBJ whole genome shotgun (WGS) entry which is preliminary data.</text>
</comment>
<name>A0AAW9R9C8_9GAMM</name>
<keyword evidence="1" id="KW-0732">Signal</keyword>
<protein>
    <submittedName>
        <fullName evidence="2">Uncharacterized protein</fullName>
    </submittedName>
</protein>
<reference evidence="2 3" key="1">
    <citation type="journal article" date="2016" name="Antonie Van Leeuwenhoek">
        <title>Denitratimonas tolerans gen. nov., sp. nov., a denitrifying bacterium isolated from a bioreactor for tannery wastewater treatment.</title>
        <authorList>
            <person name="Han S.I."/>
            <person name="Kim J.O."/>
            <person name="Lee Y.R."/>
            <person name="Ekpeghere K.I."/>
            <person name="Koh S.C."/>
            <person name="Whang K.S."/>
        </authorList>
    </citation>
    <scope>NUCLEOTIDE SEQUENCE [LARGE SCALE GENOMIC DNA]</scope>
    <source>
        <strain evidence="2 3">KACC 17565</strain>
    </source>
</reference>
<evidence type="ECO:0000313" key="2">
    <source>
        <dbReference type="EMBL" id="MEJ1250331.1"/>
    </source>
</evidence>
<dbReference type="EMBL" id="JBBDHC010000018">
    <property type="protein sequence ID" value="MEJ1250331.1"/>
    <property type="molecule type" value="Genomic_DNA"/>
</dbReference>
<feature type="chain" id="PRO_5043465909" evidence="1">
    <location>
        <begin position="22"/>
        <end position="113"/>
    </location>
</feature>